<evidence type="ECO:0000313" key="2">
    <source>
        <dbReference type="Proteomes" id="UP000249493"/>
    </source>
</evidence>
<dbReference type="GO" id="GO:0042742">
    <property type="term" value="P:defense response to bacterium"/>
    <property type="evidence" value="ECO:0007669"/>
    <property type="project" value="InterPro"/>
</dbReference>
<dbReference type="Gene3D" id="3.30.450.400">
    <property type="entry name" value="Colicin M, catalytic domain"/>
    <property type="match status" value="1"/>
</dbReference>
<organism evidence="1 2">
    <name type="scientific">Pseudomonas fluorescens</name>
    <dbReference type="NCBI Taxonomy" id="294"/>
    <lineage>
        <taxon>Bacteria</taxon>
        <taxon>Pseudomonadati</taxon>
        <taxon>Pseudomonadota</taxon>
        <taxon>Gammaproteobacteria</taxon>
        <taxon>Pseudomonadales</taxon>
        <taxon>Pseudomonadaceae</taxon>
        <taxon>Pseudomonas</taxon>
    </lineage>
</organism>
<dbReference type="AlphaFoldDB" id="A0A327MWV5"/>
<accession>A0A327MWV5</accession>
<evidence type="ECO:0008006" key="3">
    <source>
        <dbReference type="Google" id="ProtNLM"/>
    </source>
</evidence>
<dbReference type="InterPro" id="IPR028056">
    <property type="entry name" value="Colicin_M"/>
</dbReference>
<dbReference type="EMBL" id="QLIN01000008">
    <property type="protein sequence ID" value="RAI67470.1"/>
    <property type="molecule type" value="Genomic_DNA"/>
</dbReference>
<proteinExistence type="predicted"/>
<evidence type="ECO:0000313" key="1">
    <source>
        <dbReference type="EMBL" id="RAI67470.1"/>
    </source>
</evidence>
<dbReference type="Proteomes" id="UP000249493">
    <property type="component" value="Unassembled WGS sequence"/>
</dbReference>
<dbReference type="Pfam" id="PF14859">
    <property type="entry name" value="Colicin_M"/>
    <property type="match status" value="1"/>
</dbReference>
<dbReference type="Gene3D" id="1.20.1440.280">
    <property type="match status" value="1"/>
</dbReference>
<name>A0A327MWV5_PSEFL</name>
<reference evidence="1 2" key="1">
    <citation type="submission" date="2018-06" db="EMBL/GenBank/DDBJ databases">
        <authorList>
            <person name="Zhirakovskaya E."/>
        </authorList>
    </citation>
    <scope>NUCLEOTIDE SEQUENCE [LARGE SCALE GENOMIC DNA]</scope>
    <source>
        <strain evidence="1 2">LY3</strain>
    </source>
</reference>
<protein>
    <recommendedName>
        <fullName evidence="3">Colicin M-like protein</fullName>
    </recommendedName>
</protein>
<gene>
    <name evidence="1" type="ORF">DOZ80_19325</name>
</gene>
<sequence length="294" mass="31769">MCGNCRLRKFKLIGKCRMSNGIVLPPLVVRATAPTYSPVPAGAAWPAPIPAMVFAAQQRERNIYYSQGLWREMIIKITEEQGFYIKNGVLTAGFTPAMARDMVTMPFADNYICLNPNMSPAQALNYASFNLANASTQQPTGFSGGVLTPVAALGHFLLGKGRAAETNINSLGLNLSSTKIPMLEAALAAAPIGRTVITLDKVPYDTSSDSWMTSSWLGNITLKIEGAITRQDNGRLTFSGEARAYNDIYDANPSTFRSAVGENATSVLAVIEKYLNATPYEIAIKGANVIFIER</sequence>
<comment type="caution">
    <text evidence="1">The sequence shown here is derived from an EMBL/GenBank/DDBJ whole genome shotgun (WGS) entry which is preliminary data.</text>
</comment>